<comment type="caution">
    <text evidence="12">The sequence shown here is derived from an EMBL/GenBank/DDBJ whole genome shotgun (WGS) entry which is preliminary data.</text>
</comment>
<dbReference type="GO" id="GO:0034473">
    <property type="term" value="P:U1 snRNA 3'-end processing"/>
    <property type="evidence" value="ECO:0007669"/>
    <property type="project" value="TreeGrafter"/>
</dbReference>
<comment type="subcellular location">
    <subcellularLocation>
        <location evidence="1">Cytoplasm</location>
    </subcellularLocation>
    <subcellularLocation>
        <location evidence="2">Nucleus</location>
        <location evidence="2">Nucleolus</location>
    </subcellularLocation>
</comment>
<dbReference type="Proteomes" id="UP000437017">
    <property type="component" value="Unassembled WGS sequence"/>
</dbReference>
<dbReference type="OrthoDB" id="45882at2759"/>
<reference evidence="12 13" key="1">
    <citation type="journal article" date="2019" name="PLoS ONE">
        <title>Genomic analyses reveal an absence of contemporary introgressive admixture between fin whales and blue whales, despite known hybrids.</title>
        <authorList>
            <person name="Westbury M.V."/>
            <person name="Petersen B."/>
            <person name="Lorenzen E.D."/>
        </authorList>
    </citation>
    <scope>NUCLEOTIDE SEQUENCE [LARGE SCALE GENOMIC DNA]</scope>
    <source>
        <strain evidence="12">FinWhale-01</strain>
    </source>
</reference>
<evidence type="ECO:0000259" key="11">
    <source>
        <dbReference type="Pfam" id="PF03725"/>
    </source>
</evidence>
<evidence type="ECO:0000256" key="1">
    <source>
        <dbReference type="ARBA" id="ARBA00004496"/>
    </source>
</evidence>
<dbReference type="CDD" id="cd11369">
    <property type="entry name" value="RNase_PH_RRP43"/>
    <property type="match status" value="1"/>
</dbReference>
<dbReference type="GO" id="GO:0000176">
    <property type="term" value="C:nuclear exosome (RNase complex)"/>
    <property type="evidence" value="ECO:0007669"/>
    <property type="project" value="TreeGrafter"/>
</dbReference>
<evidence type="ECO:0000256" key="2">
    <source>
        <dbReference type="ARBA" id="ARBA00004604"/>
    </source>
</evidence>
<evidence type="ECO:0000256" key="6">
    <source>
        <dbReference type="ARBA" id="ARBA00022835"/>
    </source>
</evidence>
<keyword evidence="5" id="KW-0698">rRNA processing</keyword>
<dbReference type="GO" id="GO:0005730">
    <property type="term" value="C:nucleolus"/>
    <property type="evidence" value="ECO:0007669"/>
    <property type="project" value="UniProtKB-SubCell"/>
</dbReference>
<dbReference type="GO" id="GO:0034475">
    <property type="term" value="P:U4 snRNA 3'-end processing"/>
    <property type="evidence" value="ECO:0007669"/>
    <property type="project" value="TreeGrafter"/>
</dbReference>
<evidence type="ECO:0000256" key="5">
    <source>
        <dbReference type="ARBA" id="ARBA00022552"/>
    </source>
</evidence>
<dbReference type="InterPro" id="IPR036345">
    <property type="entry name" value="ExoRNase_PH_dom2_sf"/>
</dbReference>
<keyword evidence="13" id="KW-1185">Reference proteome</keyword>
<keyword evidence="4" id="KW-0963">Cytoplasm</keyword>
<dbReference type="Pfam" id="PF03725">
    <property type="entry name" value="RNase_PH_C"/>
    <property type="match status" value="1"/>
</dbReference>
<evidence type="ECO:0000313" key="12">
    <source>
        <dbReference type="EMBL" id="KAB0402684.1"/>
    </source>
</evidence>
<dbReference type="InterPro" id="IPR015847">
    <property type="entry name" value="ExoRNase_PH_dom2"/>
</dbReference>
<dbReference type="InterPro" id="IPR027408">
    <property type="entry name" value="PNPase/RNase_PH_dom_sf"/>
</dbReference>
<proteinExistence type="inferred from homology"/>
<dbReference type="GO" id="GO:0034476">
    <property type="term" value="P:U5 snRNA 3'-end processing"/>
    <property type="evidence" value="ECO:0007669"/>
    <property type="project" value="TreeGrafter"/>
</dbReference>
<dbReference type="GO" id="GO:0071028">
    <property type="term" value="P:nuclear mRNA surveillance"/>
    <property type="evidence" value="ECO:0007669"/>
    <property type="project" value="TreeGrafter"/>
</dbReference>
<keyword evidence="8" id="KW-0539">Nucleus</keyword>
<dbReference type="EMBL" id="SGJD01000960">
    <property type="protein sequence ID" value="KAB0402684.1"/>
    <property type="molecule type" value="Genomic_DNA"/>
</dbReference>
<gene>
    <name evidence="12" type="ORF">E2I00_010129</name>
</gene>
<dbReference type="GO" id="GO:0071035">
    <property type="term" value="P:nuclear polyadenylation-dependent rRNA catabolic process"/>
    <property type="evidence" value="ECO:0007669"/>
    <property type="project" value="TreeGrafter"/>
</dbReference>
<dbReference type="FunFam" id="3.30.230.70:FF:000017">
    <property type="entry name" value="Exosome complex component Rrp42"/>
    <property type="match status" value="1"/>
</dbReference>
<evidence type="ECO:0000313" key="13">
    <source>
        <dbReference type="Proteomes" id="UP000437017"/>
    </source>
</evidence>
<evidence type="ECO:0000256" key="3">
    <source>
        <dbReference type="ARBA" id="ARBA00006678"/>
    </source>
</evidence>
<keyword evidence="6" id="KW-0271">Exosome</keyword>
<dbReference type="InterPro" id="IPR033196">
    <property type="entry name" value="Rrp43"/>
</dbReference>
<keyword evidence="7" id="KW-0694">RNA-binding</keyword>
<dbReference type="InterPro" id="IPR050590">
    <property type="entry name" value="Exosome_comp_Rrp42_subfam"/>
</dbReference>
<dbReference type="AlphaFoldDB" id="A0A6A1Q5W0"/>
<dbReference type="PANTHER" id="PTHR11097:SF9">
    <property type="entry name" value="EXOSOME COMPLEX COMPONENT RRP43"/>
    <property type="match status" value="1"/>
</dbReference>
<dbReference type="GO" id="GO:0016075">
    <property type="term" value="P:rRNA catabolic process"/>
    <property type="evidence" value="ECO:0007669"/>
    <property type="project" value="TreeGrafter"/>
</dbReference>
<feature type="domain" description="Exoribonuclease phosphorolytic" evidence="10">
    <location>
        <begin position="31"/>
        <end position="165"/>
    </location>
</feature>
<dbReference type="GO" id="GO:0000177">
    <property type="term" value="C:cytoplasmic exosome (RNase complex)"/>
    <property type="evidence" value="ECO:0007669"/>
    <property type="project" value="TreeGrafter"/>
</dbReference>
<evidence type="ECO:0000256" key="7">
    <source>
        <dbReference type="ARBA" id="ARBA00022884"/>
    </source>
</evidence>
<dbReference type="InterPro" id="IPR020568">
    <property type="entry name" value="Ribosomal_Su5_D2-typ_SF"/>
</dbReference>
<dbReference type="InterPro" id="IPR001247">
    <property type="entry name" value="ExoRNase_PH_dom1"/>
</dbReference>
<evidence type="ECO:0000256" key="8">
    <source>
        <dbReference type="ARBA" id="ARBA00023242"/>
    </source>
</evidence>
<dbReference type="Gene3D" id="3.30.230.70">
    <property type="entry name" value="GHMP Kinase, N-terminal domain"/>
    <property type="match status" value="1"/>
</dbReference>
<feature type="domain" description="Exoribonuclease phosphorolytic" evidence="11">
    <location>
        <begin position="184"/>
        <end position="245"/>
    </location>
</feature>
<dbReference type="SUPFAM" id="SSF54211">
    <property type="entry name" value="Ribosomal protein S5 domain 2-like"/>
    <property type="match status" value="1"/>
</dbReference>
<dbReference type="Pfam" id="PF01138">
    <property type="entry name" value="RNase_PH"/>
    <property type="match status" value="1"/>
</dbReference>
<protein>
    <recommendedName>
        <fullName evidence="9">Ribosomal RNA-processing protein 43</fullName>
    </recommendedName>
</protein>
<evidence type="ECO:0000256" key="4">
    <source>
        <dbReference type="ARBA" id="ARBA00022490"/>
    </source>
</evidence>
<name>A0A6A1Q5W0_BALPH</name>
<dbReference type="GO" id="GO:0035925">
    <property type="term" value="F:mRNA 3'-UTR AU-rich region binding"/>
    <property type="evidence" value="ECO:0007669"/>
    <property type="project" value="TreeGrafter"/>
</dbReference>
<organism evidence="12 13">
    <name type="scientific">Balaenoptera physalus</name>
    <name type="common">Fin whale</name>
    <name type="synonym">Balaena physalus</name>
    <dbReference type="NCBI Taxonomy" id="9770"/>
    <lineage>
        <taxon>Eukaryota</taxon>
        <taxon>Metazoa</taxon>
        <taxon>Chordata</taxon>
        <taxon>Craniata</taxon>
        <taxon>Vertebrata</taxon>
        <taxon>Euteleostomi</taxon>
        <taxon>Mammalia</taxon>
        <taxon>Eutheria</taxon>
        <taxon>Laurasiatheria</taxon>
        <taxon>Artiodactyla</taxon>
        <taxon>Whippomorpha</taxon>
        <taxon>Cetacea</taxon>
        <taxon>Mysticeti</taxon>
        <taxon>Balaenopteridae</taxon>
        <taxon>Balaenoptera</taxon>
    </lineage>
</organism>
<dbReference type="GO" id="GO:0000467">
    <property type="term" value="P:exonucleolytic trimming to generate mature 3'-end of 5.8S rRNA from tricistronic rRNA transcript (SSU-rRNA, 5.8S rRNA, LSU-rRNA)"/>
    <property type="evidence" value="ECO:0007669"/>
    <property type="project" value="TreeGrafter"/>
</dbReference>
<evidence type="ECO:0000256" key="9">
    <source>
        <dbReference type="ARBA" id="ARBA00030617"/>
    </source>
</evidence>
<accession>A0A6A1Q5W0</accession>
<dbReference type="GO" id="GO:0071038">
    <property type="term" value="P:TRAMP-dependent tRNA surveillance pathway"/>
    <property type="evidence" value="ECO:0007669"/>
    <property type="project" value="TreeGrafter"/>
</dbReference>
<evidence type="ECO:0000259" key="10">
    <source>
        <dbReference type="Pfam" id="PF01138"/>
    </source>
</evidence>
<sequence length="247" mass="26620">MASGFKTVEPLEYYRRCLKVNCRPKGRELGELRTTTVHVGSIGTADGSSLVKLGNTTVICGIKVEFGAPPTDAADKGYVVSNLDLSAPCSWRFRSGPPGEEAQVASHLANIIENSQIIQKEDLCISPGKLAWVLHCDLICLNHDGNILDACTFALFAALKNVQWPEVPISEETAVAEVHLKKKIAISFAVFDDTLLIVDPTEEEEHLATATLTVVMDEEGKLCCLHKPGGSGLTGAKLQDCMSQAQL</sequence>
<dbReference type="PANTHER" id="PTHR11097">
    <property type="entry name" value="EXOSOME COMPLEX EXONUCLEASE RIBOSOMAL RNA PROCESSING PROTEIN"/>
    <property type="match status" value="1"/>
</dbReference>
<comment type="similarity">
    <text evidence="3">Belongs to the RNase PH family.</text>
</comment>
<dbReference type="SUPFAM" id="SSF55666">
    <property type="entry name" value="Ribonuclease PH domain 2-like"/>
    <property type="match status" value="1"/>
</dbReference>